<sequence>MTDLCHSNSLISLSQALENISNTLSPVKGEEVVNLHTALGRVLIENCSAPFDLPAFPNSSMDGYAFTSADIQKSAFELIQAGISWAGRPFDGILARGQCVRIFTGAVVPAGADSVIMQELVEAIDSTIRFPANTQARQNIRFVGEDVKQHECLLLAAKQLTAIDLGLLASAGIYEVRVKRKIRIAYFSTGDELRPVGSRLAEGQIYDSNRYTLAALLENPCHQVNDLGVIADNKAQIRLSLLQAAQSHDVIITTGGASVGDADFIKEILDEIGRVDFWKLAIKPGKPLAFGRIQDCYFFGLPGNPISVIATYQQIVTPALRQLTALTHKVIHLKAVCKSPLYKKPGRQEFQRGVLSQNNSGEFEVISAGKQGSNILSVGSRANCYIILTSEQGNVDPGKLVLVEPFNLFL</sequence>
<proteinExistence type="inferred from homology"/>
<dbReference type="InterPro" id="IPR005110">
    <property type="entry name" value="MoeA_linker/N"/>
</dbReference>
<dbReference type="NCBIfam" id="NF045515">
    <property type="entry name" value="Glp_gephyrin"/>
    <property type="match status" value="1"/>
</dbReference>
<name>A0A1V8MA64_9GAMM</name>
<comment type="pathway">
    <text evidence="3 11">Cofactor biosynthesis; molybdopterin biosynthesis.</text>
</comment>
<keyword evidence="7 11" id="KW-0479">Metal-binding</keyword>
<gene>
    <name evidence="13" type="ORF">AU255_11940</name>
</gene>
<organism evidence="13 14">
    <name type="scientific">Methyloprofundus sedimenti</name>
    <dbReference type="NCBI Taxonomy" id="1420851"/>
    <lineage>
        <taxon>Bacteria</taxon>
        <taxon>Pseudomonadati</taxon>
        <taxon>Pseudomonadota</taxon>
        <taxon>Gammaproteobacteria</taxon>
        <taxon>Methylococcales</taxon>
        <taxon>Methylococcaceae</taxon>
        <taxon>Methyloprofundus</taxon>
    </lineage>
</organism>
<evidence type="ECO:0000259" key="12">
    <source>
        <dbReference type="SMART" id="SM00852"/>
    </source>
</evidence>
<dbReference type="SUPFAM" id="SSF53218">
    <property type="entry name" value="Molybdenum cofactor biosynthesis proteins"/>
    <property type="match status" value="1"/>
</dbReference>
<dbReference type="GO" id="GO:0005829">
    <property type="term" value="C:cytosol"/>
    <property type="evidence" value="ECO:0007669"/>
    <property type="project" value="TreeGrafter"/>
</dbReference>
<dbReference type="InterPro" id="IPR036425">
    <property type="entry name" value="MoaB/Mog-like_dom_sf"/>
</dbReference>
<evidence type="ECO:0000313" key="13">
    <source>
        <dbReference type="EMBL" id="OQK18490.1"/>
    </source>
</evidence>
<evidence type="ECO:0000256" key="4">
    <source>
        <dbReference type="ARBA" id="ARBA00010763"/>
    </source>
</evidence>
<comment type="similarity">
    <text evidence="4 11">Belongs to the MoeA family.</text>
</comment>
<evidence type="ECO:0000256" key="3">
    <source>
        <dbReference type="ARBA" id="ARBA00005046"/>
    </source>
</evidence>
<evidence type="ECO:0000256" key="7">
    <source>
        <dbReference type="ARBA" id="ARBA00022723"/>
    </source>
</evidence>
<keyword evidence="6 11" id="KW-0808">Transferase</keyword>
<dbReference type="FunFam" id="3.40.980.10:FF:000004">
    <property type="entry name" value="Molybdopterin molybdenumtransferase"/>
    <property type="match status" value="1"/>
</dbReference>
<comment type="function">
    <text evidence="2 11">Catalyzes the insertion of molybdate into adenylated molybdopterin with the concomitant release of AMP.</text>
</comment>
<dbReference type="InterPro" id="IPR001453">
    <property type="entry name" value="MoaB/Mog_dom"/>
</dbReference>
<evidence type="ECO:0000256" key="5">
    <source>
        <dbReference type="ARBA" id="ARBA00022505"/>
    </source>
</evidence>
<keyword evidence="5 11" id="KW-0500">Molybdenum</keyword>
<reference evidence="13 14" key="1">
    <citation type="submission" date="2015-12" db="EMBL/GenBank/DDBJ databases">
        <authorList>
            <person name="Shamseldin A."/>
            <person name="Moawad H."/>
            <person name="Abd El-Rahim W.M."/>
            <person name="Sadowsky M.J."/>
        </authorList>
    </citation>
    <scope>NUCLEOTIDE SEQUENCE [LARGE SCALE GENOMIC DNA]</scope>
    <source>
        <strain evidence="13 14">WF1</strain>
    </source>
</reference>
<dbReference type="GO" id="GO:0046872">
    <property type="term" value="F:metal ion binding"/>
    <property type="evidence" value="ECO:0007669"/>
    <property type="project" value="UniProtKB-UniRule"/>
</dbReference>
<dbReference type="InterPro" id="IPR005111">
    <property type="entry name" value="MoeA_C_domain_IV"/>
</dbReference>
<keyword evidence="8 11" id="KW-0460">Magnesium</keyword>
<dbReference type="STRING" id="1420851.AU255_11940"/>
<dbReference type="PROSITE" id="PS01079">
    <property type="entry name" value="MOCF_BIOSYNTHESIS_2"/>
    <property type="match status" value="1"/>
</dbReference>
<evidence type="ECO:0000256" key="10">
    <source>
        <dbReference type="ARBA" id="ARBA00047317"/>
    </source>
</evidence>
<dbReference type="OrthoDB" id="9804758at2"/>
<dbReference type="Gene3D" id="3.40.980.10">
    <property type="entry name" value="MoaB/Mog-like domain"/>
    <property type="match status" value="1"/>
</dbReference>
<evidence type="ECO:0000256" key="8">
    <source>
        <dbReference type="ARBA" id="ARBA00022842"/>
    </source>
</evidence>
<dbReference type="SUPFAM" id="SSF63867">
    <property type="entry name" value="MoeA C-terminal domain-like"/>
    <property type="match status" value="1"/>
</dbReference>
<dbReference type="Gene3D" id="2.170.190.11">
    <property type="entry name" value="Molybdopterin biosynthesis moea protein, domain 3"/>
    <property type="match status" value="1"/>
</dbReference>
<dbReference type="RefSeq" id="WP_080523090.1">
    <property type="nucleotide sequence ID" value="NZ_LPUF01000001.1"/>
</dbReference>
<dbReference type="Pfam" id="PF03453">
    <property type="entry name" value="MoeA_N"/>
    <property type="match status" value="1"/>
</dbReference>
<protein>
    <recommendedName>
        <fullName evidence="11">Molybdopterin molybdenumtransferase</fullName>
        <ecNumber evidence="11">2.10.1.1</ecNumber>
    </recommendedName>
</protein>
<dbReference type="Gene3D" id="2.40.340.10">
    <property type="entry name" value="MoeA, C-terminal, domain IV"/>
    <property type="match status" value="1"/>
</dbReference>
<accession>A0A1V8MA64</accession>
<evidence type="ECO:0000256" key="2">
    <source>
        <dbReference type="ARBA" id="ARBA00002901"/>
    </source>
</evidence>
<dbReference type="Pfam" id="PF03454">
    <property type="entry name" value="MoeA_C"/>
    <property type="match status" value="1"/>
</dbReference>
<keyword evidence="9 11" id="KW-0501">Molybdenum cofactor biosynthesis</keyword>
<dbReference type="AlphaFoldDB" id="A0A1V8MA64"/>
<feature type="domain" description="MoaB/Mog" evidence="12">
    <location>
        <begin position="185"/>
        <end position="322"/>
    </location>
</feature>
<dbReference type="EMBL" id="LPUF01000001">
    <property type="protein sequence ID" value="OQK18490.1"/>
    <property type="molecule type" value="Genomic_DNA"/>
</dbReference>
<dbReference type="EC" id="2.10.1.1" evidence="11"/>
<evidence type="ECO:0000313" key="14">
    <source>
        <dbReference type="Proteomes" id="UP000191980"/>
    </source>
</evidence>
<dbReference type="CDD" id="cd00887">
    <property type="entry name" value="MoeA"/>
    <property type="match status" value="1"/>
</dbReference>
<evidence type="ECO:0000256" key="6">
    <source>
        <dbReference type="ARBA" id="ARBA00022679"/>
    </source>
</evidence>
<keyword evidence="14" id="KW-1185">Reference proteome</keyword>
<evidence type="ECO:0000256" key="11">
    <source>
        <dbReference type="RuleBase" id="RU365090"/>
    </source>
</evidence>
<dbReference type="GO" id="GO:0006777">
    <property type="term" value="P:Mo-molybdopterin cofactor biosynthetic process"/>
    <property type="evidence" value="ECO:0007669"/>
    <property type="project" value="UniProtKB-UniRule"/>
</dbReference>
<dbReference type="PANTHER" id="PTHR10192">
    <property type="entry name" value="MOLYBDOPTERIN BIOSYNTHESIS PROTEIN"/>
    <property type="match status" value="1"/>
</dbReference>
<dbReference type="SUPFAM" id="SSF63882">
    <property type="entry name" value="MoeA N-terminal region -like"/>
    <property type="match status" value="1"/>
</dbReference>
<dbReference type="Proteomes" id="UP000191980">
    <property type="component" value="Unassembled WGS sequence"/>
</dbReference>
<dbReference type="InterPro" id="IPR038987">
    <property type="entry name" value="MoeA-like"/>
</dbReference>
<dbReference type="Pfam" id="PF00994">
    <property type="entry name" value="MoCF_biosynth"/>
    <property type="match status" value="1"/>
</dbReference>
<dbReference type="InterPro" id="IPR036135">
    <property type="entry name" value="MoeA_linker/N_sf"/>
</dbReference>
<comment type="caution">
    <text evidence="13">The sequence shown here is derived from an EMBL/GenBank/DDBJ whole genome shotgun (WGS) entry which is preliminary data.</text>
</comment>
<dbReference type="SMART" id="SM00852">
    <property type="entry name" value="MoCF_biosynth"/>
    <property type="match status" value="1"/>
</dbReference>
<dbReference type="InterPro" id="IPR008284">
    <property type="entry name" value="MoCF_biosynth_CS"/>
</dbReference>
<evidence type="ECO:0000256" key="9">
    <source>
        <dbReference type="ARBA" id="ARBA00023150"/>
    </source>
</evidence>
<comment type="cofactor">
    <cofactor evidence="1 11">
        <name>Mg(2+)</name>
        <dbReference type="ChEBI" id="CHEBI:18420"/>
    </cofactor>
</comment>
<evidence type="ECO:0000256" key="1">
    <source>
        <dbReference type="ARBA" id="ARBA00001946"/>
    </source>
</evidence>
<dbReference type="PANTHER" id="PTHR10192:SF5">
    <property type="entry name" value="GEPHYRIN"/>
    <property type="match status" value="1"/>
</dbReference>
<dbReference type="InterPro" id="IPR036688">
    <property type="entry name" value="MoeA_C_domain_IV_sf"/>
</dbReference>
<dbReference type="GO" id="GO:0061599">
    <property type="term" value="F:molybdopterin molybdotransferase activity"/>
    <property type="evidence" value="ECO:0007669"/>
    <property type="project" value="UniProtKB-UniRule"/>
</dbReference>
<comment type="catalytic activity">
    <reaction evidence="10">
        <text>adenylyl-molybdopterin + molybdate = Mo-molybdopterin + AMP + H(+)</text>
        <dbReference type="Rhea" id="RHEA:35047"/>
        <dbReference type="ChEBI" id="CHEBI:15378"/>
        <dbReference type="ChEBI" id="CHEBI:36264"/>
        <dbReference type="ChEBI" id="CHEBI:62727"/>
        <dbReference type="ChEBI" id="CHEBI:71302"/>
        <dbReference type="ChEBI" id="CHEBI:456215"/>
        <dbReference type="EC" id="2.10.1.1"/>
    </reaction>
</comment>
<dbReference type="UniPathway" id="UPA00344"/>
<dbReference type="Gene3D" id="3.90.105.10">
    <property type="entry name" value="Molybdopterin biosynthesis moea protein, domain 2"/>
    <property type="match status" value="1"/>
</dbReference>
<dbReference type="NCBIfam" id="TIGR00177">
    <property type="entry name" value="molyb_syn"/>
    <property type="match status" value="1"/>
</dbReference>